<gene>
    <name evidence="1" type="ORF">B4077_3311</name>
</gene>
<organism evidence="1 2">
    <name type="scientific">Bacillus cereus</name>
    <dbReference type="NCBI Taxonomy" id="1396"/>
    <lineage>
        <taxon>Bacteria</taxon>
        <taxon>Bacillati</taxon>
        <taxon>Bacillota</taxon>
        <taxon>Bacilli</taxon>
        <taxon>Bacillales</taxon>
        <taxon>Bacillaceae</taxon>
        <taxon>Bacillus</taxon>
        <taxon>Bacillus cereus group</taxon>
    </lineage>
</organism>
<reference evidence="1 2" key="1">
    <citation type="submission" date="2015-04" db="EMBL/GenBank/DDBJ databases">
        <title>Draft Genome Sequences of Eight Spore-Forming Food Isolates of Bacillus cereus Genome sequencing.</title>
        <authorList>
            <person name="Krawcyk A.O."/>
            <person name="de Jong A."/>
            <person name="Eijlander R.T."/>
            <person name="Berendsen E.M."/>
            <person name="Holsappel S."/>
            <person name="Wells-Bennik M."/>
            <person name="Kuipers O.P."/>
        </authorList>
    </citation>
    <scope>NUCLEOTIDE SEQUENCE [LARGE SCALE GENOMIC DNA]</scope>
    <source>
        <strain evidence="1 2">B4077</strain>
    </source>
</reference>
<name>A0A0G8F3G2_BACCE</name>
<dbReference type="Proteomes" id="UP000035214">
    <property type="component" value="Unassembled WGS sequence"/>
</dbReference>
<accession>A0A0G8F3G2</accession>
<evidence type="ECO:0000313" key="2">
    <source>
        <dbReference type="Proteomes" id="UP000035214"/>
    </source>
</evidence>
<sequence length="43" mass="5027">MVTPNPEGKIQKYSSVYMNILGFYHNSIGNMNFQSNISEWKEE</sequence>
<evidence type="ECO:0000313" key="1">
    <source>
        <dbReference type="EMBL" id="KLA31043.1"/>
    </source>
</evidence>
<protein>
    <submittedName>
        <fullName evidence="1">Uncharacterized protein</fullName>
    </submittedName>
</protein>
<dbReference type="AlphaFoldDB" id="A0A0G8F3G2"/>
<proteinExistence type="predicted"/>
<dbReference type="PATRIC" id="fig|1396.428.peg.2690"/>
<dbReference type="EMBL" id="LCYI01000017">
    <property type="protein sequence ID" value="KLA31043.1"/>
    <property type="molecule type" value="Genomic_DNA"/>
</dbReference>
<comment type="caution">
    <text evidence="1">The sequence shown here is derived from an EMBL/GenBank/DDBJ whole genome shotgun (WGS) entry which is preliminary data.</text>
</comment>